<dbReference type="InterPro" id="IPR014731">
    <property type="entry name" value="ETF_asu_C"/>
</dbReference>
<evidence type="ECO:0000256" key="2">
    <source>
        <dbReference type="ARBA" id="ARBA00022448"/>
    </source>
</evidence>
<dbReference type="PANTHER" id="PTHR43153:SF1">
    <property type="entry name" value="ELECTRON TRANSFER FLAVOPROTEIN SUBUNIT ALPHA, MITOCHONDRIAL"/>
    <property type="match status" value="1"/>
</dbReference>
<proteinExistence type="inferred from homology"/>
<dbReference type="Pfam" id="PF00766">
    <property type="entry name" value="ETF_alpha"/>
    <property type="match status" value="1"/>
</dbReference>
<name>A0A3B1CRN2_9ZZZZ</name>
<dbReference type="InterPro" id="IPR033947">
    <property type="entry name" value="ETF_alpha_N"/>
</dbReference>
<evidence type="ECO:0000259" key="6">
    <source>
        <dbReference type="SMART" id="SM00893"/>
    </source>
</evidence>
<feature type="domain" description="Electron transfer flavoprotein alpha/beta-subunit N-terminal" evidence="6">
    <location>
        <begin position="5"/>
        <end position="190"/>
    </location>
</feature>
<dbReference type="Gene3D" id="3.40.50.620">
    <property type="entry name" value="HUPs"/>
    <property type="match status" value="1"/>
</dbReference>
<keyword evidence="2" id="KW-0813">Transport</keyword>
<keyword evidence="5" id="KW-0249">Electron transport</keyword>
<organism evidence="7">
    <name type="scientific">hydrothermal vent metagenome</name>
    <dbReference type="NCBI Taxonomy" id="652676"/>
    <lineage>
        <taxon>unclassified sequences</taxon>
        <taxon>metagenomes</taxon>
        <taxon>ecological metagenomes</taxon>
    </lineage>
</organism>
<comment type="similarity">
    <text evidence="1">Belongs to the ETF alpha-subunit/FixB family.</text>
</comment>
<dbReference type="Pfam" id="PF01012">
    <property type="entry name" value="ETF"/>
    <property type="match status" value="1"/>
</dbReference>
<gene>
    <name evidence="7" type="ORF">MNBD_IGNAVI01-32</name>
</gene>
<dbReference type="Gene3D" id="3.40.50.1220">
    <property type="entry name" value="TPP-binding domain"/>
    <property type="match status" value="1"/>
</dbReference>
<reference evidence="7" key="1">
    <citation type="submission" date="2018-06" db="EMBL/GenBank/DDBJ databases">
        <authorList>
            <person name="Zhirakovskaya E."/>
        </authorList>
    </citation>
    <scope>NUCLEOTIDE SEQUENCE</scope>
</reference>
<evidence type="ECO:0000256" key="1">
    <source>
        <dbReference type="ARBA" id="ARBA00005817"/>
    </source>
</evidence>
<dbReference type="InterPro" id="IPR001308">
    <property type="entry name" value="ETF_a/FixB"/>
</dbReference>
<dbReference type="SUPFAM" id="SSF52467">
    <property type="entry name" value="DHS-like NAD/FAD-binding domain"/>
    <property type="match status" value="1"/>
</dbReference>
<dbReference type="InterPro" id="IPR014730">
    <property type="entry name" value="ETF_a/b_N"/>
</dbReference>
<dbReference type="PIRSF" id="PIRSF000089">
    <property type="entry name" value="Electra_flavoP_a"/>
    <property type="match status" value="1"/>
</dbReference>
<dbReference type="EMBL" id="UOGD01000202">
    <property type="protein sequence ID" value="VAX21665.1"/>
    <property type="molecule type" value="Genomic_DNA"/>
</dbReference>
<dbReference type="PANTHER" id="PTHR43153">
    <property type="entry name" value="ELECTRON TRANSFER FLAVOPROTEIN ALPHA"/>
    <property type="match status" value="1"/>
</dbReference>
<evidence type="ECO:0000256" key="4">
    <source>
        <dbReference type="ARBA" id="ARBA00022827"/>
    </source>
</evidence>
<keyword evidence="4" id="KW-0274">FAD</keyword>
<dbReference type="FunFam" id="3.40.50.1220:FF:000001">
    <property type="entry name" value="Electron transfer flavoprotein, alpha subunit"/>
    <property type="match status" value="1"/>
</dbReference>
<protein>
    <submittedName>
        <fullName evidence="7">Electron transfer flavoprotein, alpha subunit</fullName>
    </submittedName>
</protein>
<accession>A0A3B1CRN2</accession>
<dbReference type="InterPro" id="IPR018206">
    <property type="entry name" value="ETF_asu_C_CS"/>
</dbReference>
<sequence length="321" mass="34041">MIKKILVFIEQRNGQIKKSSLEAASAAKNIADQLNSEIEAVIIGNDVTGAEDIGQYGITNVILIKNVDLENYSTSAYSKLLSDHAEEINADAIFIANTALGKDLAPFVAVSFNAGIAVDCTALSVNEGDITATRPVYAGKALIDVQLTSEKKIFTLRPNVFPAEVKSDEKANVTVKEVDSVDLSSKVVEIKKASDKLDVAEANIIVSGGRGMKGPENYAMLEELAGLLGAAVGASRAAVDAGWRPHSDQVGQTGKTVSPNLYIAVGISGAIQHLAGMSSSKYIVAINIDKDAPIFQFADYGIVADLFEIVPAMIEELKKNN</sequence>
<dbReference type="CDD" id="cd01715">
    <property type="entry name" value="ETF_alpha"/>
    <property type="match status" value="1"/>
</dbReference>
<dbReference type="SMART" id="SM00893">
    <property type="entry name" value="ETF"/>
    <property type="match status" value="1"/>
</dbReference>
<dbReference type="GO" id="GO:0033539">
    <property type="term" value="P:fatty acid beta-oxidation using acyl-CoA dehydrogenase"/>
    <property type="evidence" value="ECO:0007669"/>
    <property type="project" value="TreeGrafter"/>
</dbReference>
<dbReference type="SUPFAM" id="SSF52402">
    <property type="entry name" value="Adenine nucleotide alpha hydrolases-like"/>
    <property type="match status" value="1"/>
</dbReference>
<evidence type="ECO:0000256" key="5">
    <source>
        <dbReference type="ARBA" id="ARBA00022982"/>
    </source>
</evidence>
<evidence type="ECO:0000256" key="3">
    <source>
        <dbReference type="ARBA" id="ARBA00022630"/>
    </source>
</evidence>
<dbReference type="PROSITE" id="PS00696">
    <property type="entry name" value="ETF_ALPHA"/>
    <property type="match status" value="1"/>
</dbReference>
<dbReference type="InterPro" id="IPR029035">
    <property type="entry name" value="DHS-like_NAD/FAD-binding_dom"/>
</dbReference>
<dbReference type="InterPro" id="IPR014729">
    <property type="entry name" value="Rossmann-like_a/b/a_fold"/>
</dbReference>
<keyword evidence="3" id="KW-0285">Flavoprotein</keyword>
<dbReference type="AlphaFoldDB" id="A0A3B1CRN2"/>
<evidence type="ECO:0000313" key="7">
    <source>
        <dbReference type="EMBL" id="VAX21665.1"/>
    </source>
</evidence>
<dbReference type="GO" id="GO:0009055">
    <property type="term" value="F:electron transfer activity"/>
    <property type="evidence" value="ECO:0007669"/>
    <property type="project" value="InterPro"/>
</dbReference>
<dbReference type="GO" id="GO:0050660">
    <property type="term" value="F:flavin adenine dinucleotide binding"/>
    <property type="evidence" value="ECO:0007669"/>
    <property type="project" value="InterPro"/>
</dbReference>